<reference evidence="2" key="1">
    <citation type="journal article" date="2020" name="Stud. Mycol.">
        <title>101 Dothideomycetes genomes: a test case for predicting lifestyles and emergence of pathogens.</title>
        <authorList>
            <person name="Haridas S."/>
            <person name="Albert R."/>
            <person name="Binder M."/>
            <person name="Bloem J."/>
            <person name="Labutti K."/>
            <person name="Salamov A."/>
            <person name="Andreopoulos B."/>
            <person name="Baker S."/>
            <person name="Barry K."/>
            <person name="Bills G."/>
            <person name="Bluhm B."/>
            <person name="Cannon C."/>
            <person name="Castanera R."/>
            <person name="Culley D."/>
            <person name="Daum C."/>
            <person name="Ezra D."/>
            <person name="Gonzalez J."/>
            <person name="Henrissat B."/>
            <person name="Kuo A."/>
            <person name="Liang C."/>
            <person name="Lipzen A."/>
            <person name="Lutzoni F."/>
            <person name="Magnuson J."/>
            <person name="Mondo S."/>
            <person name="Nolan M."/>
            <person name="Ohm R."/>
            <person name="Pangilinan J."/>
            <person name="Park H.-J."/>
            <person name="Ramirez L."/>
            <person name="Alfaro M."/>
            <person name="Sun H."/>
            <person name="Tritt A."/>
            <person name="Yoshinaga Y."/>
            <person name="Zwiers L.-H."/>
            <person name="Turgeon B."/>
            <person name="Goodwin S."/>
            <person name="Spatafora J."/>
            <person name="Crous P."/>
            <person name="Grigoriev I."/>
        </authorList>
    </citation>
    <scope>NUCLEOTIDE SEQUENCE</scope>
    <source>
        <strain evidence="2">CBS 675.92</strain>
    </source>
</reference>
<evidence type="ECO:0000256" key="1">
    <source>
        <dbReference type="SAM" id="MobiDB-lite"/>
    </source>
</evidence>
<dbReference type="EMBL" id="ML977008">
    <property type="protein sequence ID" value="KAF1952745.1"/>
    <property type="molecule type" value="Genomic_DNA"/>
</dbReference>
<proteinExistence type="predicted"/>
<feature type="compositionally biased region" description="Polar residues" evidence="1">
    <location>
        <begin position="132"/>
        <end position="145"/>
    </location>
</feature>
<dbReference type="Proteomes" id="UP000800035">
    <property type="component" value="Unassembled WGS sequence"/>
</dbReference>
<organism evidence="2 3">
    <name type="scientific">Byssothecium circinans</name>
    <dbReference type="NCBI Taxonomy" id="147558"/>
    <lineage>
        <taxon>Eukaryota</taxon>
        <taxon>Fungi</taxon>
        <taxon>Dikarya</taxon>
        <taxon>Ascomycota</taxon>
        <taxon>Pezizomycotina</taxon>
        <taxon>Dothideomycetes</taxon>
        <taxon>Pleosporomycetidae</taxon>
        <taxon>Pleosporales</taxon>
        <taxon>Massarineae</taxon>
        <taxon>Massarinaceae</taxon>
        <taxon>Byssothecium</taxon>
    </lineage>
</organism>
<feature type="compositionally biased region" description="Polar residues" evidence="1">
    <location>
        <begin position="52"/>
        <end position="69"/>
    </location>
</feature>
<evidence type="ECO:0000313" key="3">
    <source>
        <dbReference type="Proteomes" id="UP000800035"/>
    </source>
</evidence>
<feature type="region of interest" description="Disordered" evidence="1">
    <location>
        <begin position="51"/>
        <end position="152"/>
    </location>
</feature>
<sequence>MAKHLIIRSARLYVQTEAGQFANNIRNTLYSQGIVSNRKTLQIAIQELGAQPTPTNKPALNPPSNSTPQPRVKKPRKSYPESPTFQRIRHGPRQKHTQDFPPNGPALSASAANLTKQQASAPPRQQHDASSRRTFNGSAFSQTPSGDPYRDYLAAASRVMSLTGDTRTKSTSC</sequence>
<gene>
    <name evidence="2" type="ORF">CC80DRAFT_552000</name>
</gene>
<evidence type="ECO:0000313" key="2">
    <source>
        <dbReference type="EMBL" id="KAF1952745.1"/>
    </source>
</evidence>
<name>A0A6A5TJ55_9PLEO</name>
<protein>
    <submittedName>
        <fullName evidence="2">Uncharacterized protein</fullName>
    </submittedName>
</protein>
<accession>A0A6A5TJ55</accession>
<dbReference type="AlphaFoldDB" id="A0A6A5TJ55"/>
<keyword evidence="3" id="KW-1185">Reference proteome</keyword>
<feature type="compositionally biased region" description="Polar residues" evidence="1">
    <location>
        <begin position="110"/>
        <end position="120"/>
    </location>
</feature>